<keyword evidence="2" id="KW-0812">Transmembrane</keyword>
<keyword evidence="2" id="KW-1133">Transmembrane helix</keyword>
<feature type="transmembrane region" description="Helical" evidence="2">
    <location>
        <begin position="274"/>
        <end position="294"/>
    </location>
</feature>
<gene>
    <name evidence="3" type="ORF">CTEN210_17929</name>
</gene>
<reference evidence="3 4" key="1">
    <citation type="journal article" date="2021" name="Sci. Rep.">
        <title>The genome of the diatom Chaetoceros tenuissimus carries an ancient integrated fragment of an extant virus.</title>
        <authorList>
            <person name="Hongo Y."/>
            <person name="Kimura K."/>
            <person name="Takaki Y."/>
            <person name="Yoshida Y."/>
            <person name="Baba S."/>
            <person name="Kobayashi G."/>
            <person name="Nagasaki K."/>
            <person name="Hano T."/>
            <person name="Tomaru Y."/>
        </authorList>
    </citation>
    <scope>NUCLEOTIDE SEQUENCE [LARGE SCALE GENOMIC DNA]</scope>
    <source>
        <strain evidence="3 4">NIES-3715</strain>
    </source>
</reference>
<protein>
    <submittedName>
        <fullName evidence="3">Uncharacterized protein</fullName>
    </submittedName>
</protein>
<evidence type="ECO:0000256" key="1">
    <source>
        <dbReference type="SAM" id="MobiDB-lite"/>
    </source>
</evidence>
<keyword evidence="2" id="KW-0472">Membrane</keyword>
<evidence type="ECO:0000256" key="2">
    <source>
        <dbReference type="SAM" id="Phobius"/>
    </source>
</evidence>
<comment type="caution">
    <text evidence="3">The sequence shown here is derived from an EMBL/GenBank/DDBJ whole genome shotgun (WGS) entry which is preliminary data.</text>
</comment>
<evidence type="ECO:0000313" key="4">
    <source>
        <dbReference type="Proteomes" id="UP001054902"/>
    </source>
</evidence>
<dbReference type="Gene3D" id="1.20.1070.10">
    <property type="entry name" value="Rhodopsin 7-helix transmembrane proteins"/>
    <property type="match status" value="1"/>
</dbReference>
<proteinExistence type="predicted"/>
<feature type="region of interest" description="Disordered" evidence="1">
    <location>
        <begin position="361"/>
        <end position="410"/>
    </location>
</feature>
<dbReference type="AlphaFoldDB" id="A0AAD3DBP7"/>
<dbReference type="SUPFAM" id="SSF81321">
    <property type="entry name" value="Family A G protein-coupled receptor-like"/>
    <property type="match status" value="1"/>
</dbReference>
<sequence length="501" mass="55276">MSLTSIPMPRDDSSSSRSMYSSMFEGPVLGNMATCQLQAFVMMLGLCASSAFYPCLSVYYALTIAFHFQYETIRKYIEPFFYIVALGKGLAFAIWGLVADQLNNNPLDTFCSMGPYPFPGYNDDMNNESTDPAVAMQGNGYYEFGSICLIIEMTVTIIAMAIILYSIAQSRKRDIGTNIERQRNNNTEGGEAALIVEDLDQEEEQNEDYDADISVDTRVSVASSSSYFITGFDSDHTKELSAQAMMYIALNLFIYVGVYSRGVVSSPGSNLFVAYWYIVVNTGQGVFNLLIFIYHKIYSLRKSNASLGYMESVLMVLVDPQTVPSMMLSNLDIVSAENKEEYIIRDIDDRFEEDEVNYKSSETSITSDYPSFASPTQSQTTNDFSGMVSSSSNSYGSMMSSTGLSQAESGLSGISDSRSLALSDFVSNQSSKDSSLSMVEENDPLLSNDLEVDQGNNGGNLGLSRKVMNSFRVTDQVQKLSTIEEKSSGLDRHLSSEDDTI</sequence>
<feature type="transmembrane region" description="Helical" evidence="2">
    <location>
        <begin position="80"/>
        <end position="98"/>
    </location>
</feature>
<feature type="compositionally biased region" description="Low complexity" evidence="1">
    <location>
        <begin position="385"/>
        <end position="403"/>
    </location>
</feature>
<evidence type="ECO:0000313" key="3">
    <source>
        <dbReference type="EMBL" id="GFH61453.1"/>
    </source>
</evidence>
<dbReference type="Proteomes" id="UP001054902">
    <property type="component" value="Unassembled WGS sequence"/>
</dbReference>
<name>A0AAD3DBP7_9STRA</name>
<feature type="transmembrane region" description="Helical" evidence="2">
    <location>
        <begin position="244"/>
        <end position="262"/>
    </location>
</feature>
<feature type="transmembrane region" description="Helical" evidence="2">
    <location>
        <begin position="144"/>
        <end position="165"/>
    </location>
</feature>
<organism evidence="3 4">
    <name type="scientific">Chaetoceros tenuissimus</name>
    <dbReference type="NCBI Taxonomy" id="426638"/>
    <lineage>
        <taxon>Eukaryota</taxon>
        <taxon>Sar</taxon>
        <taxon>Stramenopiles</taxon>
        <taxon>Ochrophyta</taxon>
        <taxon>Bacillariophyta</taxon>
        <taxon>Coscinodiscophyceae</taxon>
        <taxon>Chaetocerotophycidae</taxon>
        <taxon>Chaetocerotales</taxon>
        <taxon>Chaetocerotaceae</taxon>
        <taxon>Chaetoceros</taxon>
    </lineage>
</organism>
<feature type="transmembrane region" description="Helical" evidence="2">
    <location>
        <begin position="39"/>
        <end position="68"/>
    </location>
</feature>
<keyword evidence="4" id="KW-1185">Reference proteome</keyword>
<dbReference type="EMBL" id="BLLK01000074">
    <property type="protein sequence ID" value="GFH61453.1"/>
    <property type="molecule type" value="Genomic_DNA"/>
</dbReference>
<accession>A0AAD3DBP7</accession>
<feature type="compositionally biased region" description="Polar residues" evidence="1">
    <location>
        <begin position="361"/>
        <end position="384"/>
    </location>
</feature>